<evidence type="ECO:0000256" key="4">
    <source>
        <dbReference type="ARBA" id="ARBA00022692"/>
    </source>
</evidence>
<comment type="caution">
    <text evidence="11">The sequence shown here is derived from an EMBL/GenBank/DDBJ whole genome shotgun (WGS) entry which is preliminary data.</text>
</comment>
<accession>A0AB34G0B3</accession>
<feature type="transmembrane region" description="Helical" evidence="10">
    <location>
        <begin position="571"/>
        <end position="595"/>
    </location>
</feature>
<evidence type="ECO:0000313" key="11">
    <source>
        <dbReference type="EMBL" id="KAJ6444713.1"/>
    </source>
</evidence>
<dbReference type="GO" id="GO:0140107">
    <property type="term" value="F:high-affinity potassium ion transmembrane transporter activity"/>
    <property type="evidence" value="ECO:0007669"/>
    <property type="project" value="TreeGrafter"/>
</dbReference>
<feature type="transmembrane region" description="Helical" evidence="10">
    <location>
        <begin position="44"/>
        <end position="68"/>
    </location>
</feature>
<dbReference type="NCBIfam" id="TIGR00934">
    <property type="entry name" value="2a38euk"/>
    <property type="match status" value="1"/>
</dbReference>
<evidence type="ECO:0000256" key="7">
    <source>
        <dbReference type="ARBA" id="ARBA00023065"/>
    </source>
</evidence>
<keyword evidence="3" id="KW-0633">Potassium transport</keyword>
<dbReference type="PANTHER" id="PTHR31064:SF5">
    <property type="entry name" value="POTASSIUM ION TRANSPORTER (EUROFUNG)"/>
    <property type="match status" value="1"/>
</dbReference>
<feature type="transmembrane region" description="Helical" evidence="10">
    <location>
        <begin position="229"/>
        <end position="254"/>
    </location>
</feature>
<keyword evidence="7" id="KW-0406">Ion transport</keyword>
<dbReference type="EMBL" id="JAQHRD010000002">
    <property type="protein sequence ID" value="KAJ6444713.1"/>
    <property type="molecule type" value="Genomic_DNA"/>
</dbReference>
<keyword evidence="8 10" id="KW-0472">Membrane</keyword>
<feature type="transmembrane region" description="Helical" evidence="10">
    <location>
        <begin position="752"/>
        <end position="771"/>
    </location>
</feature>
<dbReference type="InterPro" id="IPR051143">
    <property type="entry name" value="TrkH_K-transport"/>
</dbReference>
<feature type="transmembrane region" description="Helical" evidence="10">
    <location>
        <begin position="633"/>
        <end position="653"/>
    </location>
</feature>
<evidence type="ECO:0000256" key="10">
    <source>
        <dbReference type="SAM" id="Phobius"/>
    </source>
</evidence>
<reference evidence="11" key="1">
    <citation type="submission" date="2023-01" db="EMBL/GenBank/DDBJ databases">
        <title>The growth and conidiation of Purpureocillium lavendulum are regulated by nitrogen source and histone H3K14 acetylation.</title>
        <authorList>
            <person name="Tang P."/>
            <person name="Han J."/>
            <person name="Zhang C."/>
            <person name="Tang P."/>
            <person name="Qi F."/>
            <person name="Zhang K."/>
            <person name="Liang L."/>
        </authorList>
    </citation>
    <scope>NUCLEOTIDE SEQUENCE</scope>
    <source>
        <strain evidence="11">YMF1.00683</strain>
    </source>
</reference>
<comment type="subcellular location">
    <subcellularLocation>
        <location evidence="1">Membrane</location>
        <topology evidence="1">Multi-pass membrane protein</topology>
    </subcellularLocation>
</comment>
<dbReference type="AlphaFoldDB" id="A0AB34G0B3"/>
<evidence type="ECO:0000313" key="12">
    <source>
        <dbReference type="Proteomes" id="UP001163105"/>
    </source>
</evidence>
<evidence type="ECO:0000256" key="2">
    <source>
        <dbReference type="ARBA" id="ARBA00022448"/>
    </source>
</evidence>
<feature type="compositionally biased region" description="Basic and acidic residues" evidence="9">
    <location>
        <begin position="278"/>
        <end position="293"/>
    </location>
</feature>
<evidence type="ECO:0000256" key="9">
    <source>
        <dbReference type="SAM" id="MobiDB-lite"/>
    </source>
</evidence>
<feature type="transmembrane region" description="Helical" evidence="10">
    <location>
        <begin position="695"/>
        <end position="715"/>
    </location>
</feature>
<feature type="transmembrane region" description="Helical" evidence="10">
    <location>
        <begin position="807"/>
        <end position="828"/>
    </location>
</feature>
<keyword evidence="2" id="KW-0813">Transport</keyword>
<dbReference type="InterPro" id="IPR004773">
    <property type="entry name" value="K/Na_transp_Trk1/HKT1"/>
</dbReference>
<dbReference type="Proteomes" id="UP001163105">
    <property type="component" value="Unassembled WGS sequence"/>
</dbReference>
<feature type="transmembrane region" description="Helical" evidence="10">
    <location>
        <begin position="166"/>
        <end position="192"/>
    </location>
</feature>
<dbReference type="PANTHER" id="PTHR31064">
    <property type="entry name" value="POTASSIUM TRANSPORT PROTEIN DDB_G0292412-RELATED"/>
    <property type="match status" value="1"/>
</dbReference>
<keyword evidence="6 10" id="KW-1133">Transmembrane helix</keyword>
<feature type="region of interest" description="Disordered" evidence="9">
    <location>
        <begin position="278"/>
        <end position="352"/>
    </location>
</feature>
<keyword evidence="12" id="KW-1185">Reference proteome</keyword>
<dbReference type="Pfam" id="PF02386">
    <property type="entry name" value="TrkH"/>
    <property type="match status" value="1"/>
</dbReference>
<dbReference type="GO" id="GO:1990573">
    <property type="term" value="P:potassium ion import across plasma membrane"/>
    <property type="evidence" value="ECO:0007669"/>
    <property type="project" value="TreeGrafter"/>
</dbReference>
<evidence type="ECO:0000256" key="6">
    <source>
        <dbReference type="ARBA" id="ARBA00022989"/>
    </source>
</evidence>
<sequence>MAALSAPHAPPAARTAGATATVSGAASESSALGSGTAGGSHGKIGVSTAAAAVCVGLVLSLILGVYMFKSWATCVRRFANLGRSSAPRAPHHHNGTRTGSSGRLSRATLNAIPLVAYPQGPPPPLQKLDTSSRCAAGANDEALRLGTGSGCFLAGMDSITSAWIRGFWNALAFALCDGYIILMSVLSLAVLFPGGNLKAVDAYFFGASASTESGLNTIDVKELYTYQQLYIYFIPIITNLGFVNAFIVLVRFLWFRRHLSKVAPRLLNAHRHVVSDAHKDVDVENNAPEHPEPGPEPEPEAGSHRDGAPREATEEHVSEASPAATRAITFTASTNHHPKNDVTLYIPNPRDRDQGYPILELTKSADNNRDDLSISEAPAAASAGAQRVLLRRRNVDGHPLRETRTLERVASLTSSMFVLGADPQAAQHRRRSRRESTTSSKYSQMLQQQQQQKLESDTRDMLALSHHATLGRNSSFRNLTREDREKLGGIEYRSLKLLLKIVFSYFFGLHLFGAVCLVGWIQYADPKYKDVISQAGQNMNWWAFYSAQTMVDNLGFTLTPDSMISFRDAEWPMLIMSFLAFAGNTLYPVFLRLVIWTMSKLVPRRSSIQEPLSFLLNHPRRCYTLLFPSRPTWILFAIIFALNLIDTVLIIVLDLDNPEVASLALGPRVLAAIFQAASARHTGTASFNLASVNPAVQFSLLVMMYIAIFPIAISIRASNTYEERSLGIYEREKNLDEKNGRSYFMAHMRNQLSFDLWFIFLGVFCICIAESERIVDNSIPSFTVWTVLFEVTSAYGNVGLSLGYPNVATSLSGLFGTFSKLVICATMIRGRHRGLPYMVDRAIMLPDEHAVSASEEQDGRE</sequence>
<feature type="region of interest" description="Disordered" evidence="9">
    <location>
        <begin position="423"/>
        <end position="451"/>
    </location>
</feature>
<evidence type="ECO:0000256" key="5">
    <source>
        <dbReference type="ARBA" id="ARBA00022958"/>
    </source>
</evidence>
<evidence type="ECO:0000256" key="3">
    <source>
        <dbReference type="ARBA" id="ARBA00022538"/>
    </source>
</evidence>
<dbReference type="InterPro" id="IPR003445">
    <property type="entry name" value="Cat_transpt"/>
</dbReference>
<feature type="transmembrane region" description="Helical" evidence="10">
    <location>
        <begin position="497"/>
        <end position="521"/>
    </location>
</feature>
<dbReference type="GO" id="GO:0005886">
    <property type="term" value="C:plasma membrane"/>
    <property type="evidence" value="ECO:0007669"/>
    <property type="project" value="TreeGrafter"/>
</dbReference>
<gene>
    <name evidence="11" type="primary">TRK</name>
    <name evidence="11" type="ORF">O9K51_03109</name>
</gene>
<organism evidence="11 12">
    <name type="scientific">Purpureocillium lavendulum</name>
    <dbReference type="NCBI Taxonomy" id="1247861"/>
    <lineage>
        <taxon>Eukaryota</taxon>
        <taxon>Fungi</taxon>
        <taxon>Dikarya</taxon>
        <taxon>Ascomycota</taxon>
        <taxon>Pezizomycotina</taxon>
        <taxon>Sordariomycetes</taxon>
        <taxon>Hypocreomycetidae</taxon>
        <taxon>Hypocreales</taxon>
        <taxon>Ophiocordycipitaceae</taxon>
        <taxon>Purpureocillium</taxon>
    </lineage>
</organism>
<keyword evidence="5" id="KW-0630">Potassium</keyword>
<feature type="compositionally biased region" description="Basic and acidic residues" evidence="9">
    <location>
        <begin position="301"/>
        <end position="318"/>
    </location>
</feature>
<evidence type="ECO:0000256" key="1">
    <source>
        <dbReference type="ARBA" id="ARBA00004141"/>
    </source>
</evidence>
<dbReference type="GO" id="GO:0030007">
    <property type="term" value="P:intracellular potassium ion homeostasis"/>
    <property type="evidence" value="ECO:0007669"/>
    <property type="project" value="TreeGrafter"/>
</dbReference>
<protein>
    <submittedName>
        <fullName evidence="11">Trk family potassium uptake protein</fullName>
    </submittedName>
</protein>
<name>A0AB34G0B3_9HYPO</name>
<proteinExistence type="predicted"/>
<evidence type="ECO:0000256" key="8">
    <source>
        <dbReference type="ARBA" id="ARBA00023136"/>
    </source>
</evidence>
<keyword evidence="4 10" id="KW-0812">Transmembrane</keyword>